<protein>
    <submittedName>
        <fullName evidence="1">Uncharacterized protein</fullName>
    </submittedName>
</protein>
<name>A0AA48H416_9RHOB</name>
<proteinExistence type="predicted"/>
<evidence type="ECO:0000313" key="2">
    <source>
        <dbReference type="Proteomes" id="UP001337723"/>
    </source>
</evidence>
<reference evidence="1 2" key="1">
    <citation type="submission" date="2023-01" db="EMBL/GenBank/DDBJ databases">
        <title>Complete genome sequence of Roseicyclus marinus strain Dej080120_10.</title>
        <authorList>
            <person name="Ueki S."/>
            <person name="Maruyama F."/>
        </authorList>
    </citation>
    <scope>NUCLEOTIDE SEQUENCE [LARGE SCALE GENOMIC DNA]</scope>
    <source>
        <strain evidence="1 2">Dej080120_10</strain>
    </source>
</reference>
<evidence type="ECO:0000313" key="1">
    <source>
        <dbReference type="EMBL" id="BDW84947.1"/>
    </source>
</evidence>
<gene>
    <name evidence="1" type="ORF">MACH21_11240</name>
</gene>
<dbReference type="EMBL" id="AP027266">
    <property type="protein sequence ID" value="BDW84947.1"/>
    <property type="molecule type" value="Genomic_DNA"/>
</dbReference>
<dbReference type="KEGG" id="rmai:MACH21_11240"/>
<dbReference type="Proteomes" id="UP001337723">
    <property type="component" value="Chromosome"/>
</dbReference>
<accession>A0AA48H416</accession>
<keyword evidence="2" id="KW-1185">Reference proteome</keyword>
<dbReference type="AlphaFoldDB" id="A0AA48H416"/>
<organism evidence="1 2">
    <name type="scientific">Roseicyclus marinus</name>
    <dbReference type="NCBI Taxonomy" id="2161673"/>
    <lineage>
        <taxon>Bacteria</taxon>
        <taxon>Pseudomonadati</taxon>
        <taxon>Pseudomonadota</taxon>
        <taxon>Alphaproteobacteria</taxon>
        <taxon>Rhodobacterales</taxon>
        <taxon>Roseobacteraceae</taxon>
        <taxon>Roseicyclus</taxon>
    </lineage>
</organism>
<sequence length="95" mass="10287">MNLGPGTALLACALVLAGCRHEEAACAAALISELETAHAQTVAAGQAAEDAMDRYRLFLTQVLIQGDIERVEMLLQSRATDVCDFSVVNRRLRRD</sequence>